<organism evidence="3 4">
    <name type="scientific">Caenorhabditis japonica</name>
    <dbReference type="NCBI Taxonomy" id="281687"/>
    <lineage>
        <taxon>Eukaryota</taxon>
        <taxon>Metazoa</taxon>
        <taxon>Ecdysozoa</taxon>
        <taxon>Nematoda</taxon>
        <taxon>Chromadorea</taxon>
        <taxon>Rhabditida</taxon>
        <taxon>Rhabditina</taxon>
        <taxon>Rhabditomorpha</taxon>
        <taxon>Rhabditoidea</taxon>
        <taxon>Rhabditidae</taxon>
        <taxon>Peloderinae</taxon>
        <taxon>Caenorhabditis</taxon>
    </lineage>
</organism>
<reference evidence="3" key="2">
    <citation type="submission" date="2022-06" db="UniProtKB">
        <authorList>
            <consortium name="EnsemblMetazoa"/>
        </authorList>
    </citation>
    <scope>IDENTIFICATION</scope>
    <source>
        <strain evidence="3">DF5081</strain>
    </source>
</reference>
<accession>A0A8R1I8S6</accession>
<evidence type="ECO:0000259" key="2">
    <source>
        <dbReference type="Pfam" id="PF00646"/>
    </source>
</evidence>
<keyword evidence="1" id="KW-1133">Transmembrane helix</keyword>
<dbReference type="EnsemblMetazoa" id="CJA26806.1">
    <property type="protein sequence ID" value="CJA26806.1"/>
    <property type="gene ID" value="WBGene00182378"/>
</dbReference>
<dbReference type="PANTHER" id="PTHR35366">
    <property type="entry name" value="PROTEIN CBG18620"/>
    <property type="match status" value="1"/>
</dbReference>
<evidence type="ECO:0000313" key="3">
    <source>
        <dbReference type="EnsemblMetazoa" id="CJA26806.1"/>
    </source>
</evidence>
<dbReference type="InterPro" id="IPR001810">
    <property type="entry name" value="F-box_dom"/>
</dbReference>
<sequence length="390" mass="44772">MRGWSDLPTEVRQKCVKNMSLMSRICLRNCSRKDRRTVDAVSLKVPRVKMSVESQQCTLEIYRGIDDFIKLQVCQDNKNGKITIHRSQGGEKVKVKILTHQNPEPSNLENVSFTLLKSILSRKNVKLNILETQGESHDKIIKLCSENQLKFLKIVRNTGQIATSDMSIYDVLEKFKNEAGDRTFLENPAESYKYHVQLDGDVGPIDKPTVITEIQFENFKDTTLFFNHKFGEHGNMLQEILGVLHALCHFYDRKPCSVCLPKISREKASEVFQKVPGEVEIIDESTSVKRYYPMHDLLFRFNIAPCGFWVEAMIGTQETARRPCGMGIACKQHTDPFHYWYYHSLPGRILKPKEKEDAPPKALLGNKWVILLSVLVAIIALLVGWFITRK</sequence>
<keyword evidence="1" id="KW-0472">Membrane</keyword>
<evidence type="ECO:0000256" key="1">
    <source>
        <dbReference type="SAM" id="Phobius"/>
    </source>
</evidence>
<keyword evidence="1" id="KW-0812">Transmembrane</keyword>
<keyword evidence="4" id="KW-1185">Reference proteome</keyword>
<proteinExistence type="predicted"/>
<protein>
    <submittedName>
        <fullName evidence="3">F-box domain-containing protein</fullName>
    </submittedName>
</protein>
<feature type="transmembrane region" description="Helical" evidence="1">
    <location>
        <begin position="368"/>
        <end position="387"/>
    </location>
</feature>
<reference evidence="4" key="1">
    <citation type="submission" date="2010-08" db="EMBL/GenBank/DDBJ databases">
        <authorList>
            <consortium name="Caenorhabditis japonica Sequencing Consortium"/>
            <person name="Wilson R.K."/>
        </authorList>
    </citation>
    <scope>NUCLEOTIDE SEQUENCE [LARGE SCALE GENOMIC DNA]</scope>
    <source>
        <strain evidence="4">DF5081</strain>
    </source>
</reference>
<dbReference type="AlphaFoldDB" id="A0A8R1I8S6"/>
<evidence type="ECO:0000313" key="4">
    <source>
        <dbReference type="Proteomes" id="UP000005237"/>
    </source>
</evidence>
<dbReference type="Proteomes" id="UP000005237">
    <property type="component" value="Unassembled WGS sequence"/>
</dbReference>
<dbReference type="PANTHER" id="PTHR35366:SF3">
    <property type="entry name" value="CW-TYPE DOMAIN-CONTAINING PROTEIN"/>
    <property type="match status" value="1"/>
</dbReference>
<dbReference type="Pfam" id="PF00646">
    <property type="entry name" value="F-box"/>
    <property type="match status" value="1"/>
</dbReference>
<feature type="domain" description="F-box" evidence="2">
    <location>
        <begin position="4"/>
        <end position="44"/>
    </location>
</feature>
<name>A0A8R1I8S6_CAEJA</name>